<feature type="domain" description="Peptidase C39-like" evidence="1">
    <location>
        <begin position="23"/>
        <end position="153"/>
    </location>
</feature>
<protein>
    <recommendedName>
        <fullName evidence="1">Peptidase C39-like domain-containing protein</fullName>
    </recommendedName>
</protein>
<evidence type="ECO:0000259" key="1">
    <source>
        <dbReference type="Pfam" id="PF13529"/>
    </source>
</evidence>
<evidence type="ECO:0000313" key="3">
    <source>
        <dbReference type="Proteomes" id="UP000176294"/>
    </source>
</evidence>
<reference evidence="2 3" key="1">
    <citation type="submission" date="2016-08" db="EMBL/GenBank/DDBJ databases">
        <title>Hymenobacter coccineus sp. nov., Hymenobacter lapidarius sp. nov. and Hymenobacter glacialis sp. nov., isolated from Antarctic soil.</title>
        <authorList>
            <person name="Sedlacek I."/>
            <person name="Kralova S."/>
            <person name="Kyrova K."/>
            <person name="Maslanova I."/>
            <person name="Stankova E."/>
            <person name="Vrbovska V."/>
            <person name="Nemec M."/>
            <person name="Bartak M."/>
            <person name="Svec P."/>
            <person name="Busse H.-J."/>
            <person name="Pantucek R."/>
        </authorList>
    </citation>
    <scope>NUCLEOTIDE SEQUENCE [LARGE SCALE GENOMIC DNA]</scope>
    <source>
        <strain evidence="2 3">CCM 8643</strain>
    </source>
</reference>
<dbReference type="Gene3D" id="3.90.70.10">
    <property type="entry name" value="Cysteine proteinases"/>
    <property type="match status" value="1"/>
</dbReference>
<dbReference type="Proteomes" id="UP000176294">
    <property type="component" value="Unassembled WGS sequence"/>
</dbReference>
<organism evidence="2 3">
    <name type="scientific">Hymenobacter lapidarius</name>
    <dbReference type="NCBI Taxonomy" id="1908237"/>
    <lineage>
        <taxon>Bacteria</taxon>
        <taxon>Pseudomonadati</taxon>
        <taxon>Bacteroidota</taxon>
        <taxon>Cytophagia</taxon>
        <taxon>Cytophagales</taxon>
        <taxon>Hymenobacteraceae</taxon>
        <taxon>Hymenobacter</taxon>
    </lineage>
</organism>
<comment type="caution">
    <text evidence="2">The sequence shown here is derived from an EMBL/GenBank/DDBJ whole genome shotgun (WGS) entry which is preliminary data.</text>
</comment>
<dbReference type="RefSeq" id="WP_070728651.1">
    <property type="nucleotide sequence ID" value="NZ_MDZB01000110.1"/>
</dbReference>
<accession>A0A1G1T2J3</accession>
<dbReference type="AlphaFoldDB" id="A0A1G1T2J3"/>
<proteinExistence type="predicted"/>
<dbReference type="OrthoDB" id="5148996at2"/>
<keyword evidence="3" id="KW-1185">Reference proteome</keyword>
<name>A0A1G1T2J3_9BACT</name>
<dbReference type="EMBL" id="MDZB01000110">
    <property type="protein sequence ID" value="OGX85080.1"/>
    <property type="molecule type" value="Genomic_DNA"/>
</dbReference>
<evidence type="ECO:0000313" key="2">
    <source>
        <dbReference type="EMBL" id="OGX85080.1"/>
    </source>
</evidence>
<dbReference type="InterPro" id="IPR039564">
    <property type="entry name" value="Peptidase_C39-like"/>
</dbReference>
<gene>
    <name evidence="2" type="ORF">BEN47_15290</name>
</gene>
<sequence length="182" mass="19451">MPIRVSTKTVIPIGNGILRVAALNVPMIMQEQSNWCWAACADMLLYYYGNPGVTQCQLANWAFGQTACCQIPSSTICNQPLPDARISQLLTAYGLRSSYSTRAEGFGTLVLEIGAGRPVEVGLAWRSGGGHVVLVVDAIGLSGRQVVRVNDPAVGSGGMNYSDLQTAYGQGVWDATWVGIQR</sequence>
<dbReference type="Pfam" id="PF13529">
    <property type="entry name" value="Peptidase_C39_2"/>
    <property type="match status" value="1"/>
</dbReference>
<dbReference type="STRING" id="1908237.BEN47_15290"/>